<protein>
    <submittedName>
        <fullName evidence="2">CubicO group peptidase (Beta-lactamase class C family)</fullName>
    </submittedName>
</protein>
<dbReference type="RefSeq" id="WP_179796040.1">
    <property type="nucleotide sequence ID" value="NZ_BAABHP010000027.1"/>
</dbReference>
<dbReference type="AlphaFoldDB" id="A0A7Y9E048"/>
<sequence>MDAAVGALDGIVTTDLQATGIPGAAVAVVYRGRVVYAKGFGVRQVGRPEAVDADTVFQVASVSKAIAGTVIGSAVTQKRAAWTDTIASRLPGWTLSDPSVGATATVADMLAHRSGLPESQYSTDILEDLGYSQQDILARQRLLPLDPFRVSYGYTNYGLTSGAEAAAAAAGVGWADLAQQQIFGPLGMTSSSYRYADLATRPDRAALHKREANGSWTPSLTFDVDSQAPAGGASTSVNDLAKWMTMLLADGKNGAAIVIDDANLNQIWGPQVVREPNEKVGGSFAFYGEGWNVDRDSSDRLVVNHSGAFQTGSGTNVQLIPSEQLGIVTLTNGTPVGLPEAINKRFVDQVENGRQSLDWLAEYRKAFATLSAPVDPTDYTVPAPQVTPPQAPTAYVGTWRSDFWGDLVVTAAPDGTLSFVVGPERQQYALAHYTGDTFWFTPRGESAFGNSGVVFAGPQLTVNAWNEIPGLGVFRKVG</sequence>
<name>A0A7Y9E048_9PSEU</name>
<accession>A0A7Y9E048</accession>
<reference evidence="2 3" key="1">
    <citation type="submission" date="2020-07" db="EMBL/GenBank/DDBJ databases">
        <title>Sequencing the genomes of 1000 actinobacteria strains.</title>
        <authorList>
            <person name="Klenk H.-P."/>
        </authorList>
    </citation>
    <scope>NUCLEOTIDE SEQUENCE [LARGE SCALE GENOMIC DNA]</scope>
    <source>
        <strain evidence="2 3">DSM 45772</strain>
    </source>
</reference>
<dbReference type="PANTHER" id="PTHR46825">
    <property type="entry name" value="D-ALANYL-D-ALANINE-CARBOXYPEPTIDASE/ENDOPEPTIDASE AMPH"/>
    <property type="match status" value="1"/>
</dbReference>
<dbReference type="Pfam" id="PF00144">
    <property type="entry name" value="Beta-lactamase"/>
    <property type="match status" value="1"/>
</dbReference>
<comment type="caution">
    <text evidence="2">The sequence shown here is derived from an EMBL/GenBank/DDBJ whole genome shotgun (WGS) entry which is preliminary data.</text>
</comment>
<proteinExistence type="predicted"/>
<gene>
    <name evidence="2" type="ORF">BJ983_004724</name>
</gene>
<dbReference type="PANTHER" id="PTHR46825:SF15">
    <property type="entry name" value="BETA-LACTAMASE-RELATED DOMAIN-CONTAINING PROTEIN"/>
    <property type="match status" value="1"/>
</dbReference>
<evidence type="ECO:0000313" key="2">
    <source>
        <dbReference type="EMBL" id="NYD38622.1"/>
    </source>
</evidence>
<dbReference type="Proteomes" id="UP000535890">
    <property type="component" value="Unassembled WGS sequence"/>
</dbReference>
<dbReference type="SUPFAM" id="SSF56601">
    <property type="entry name" value="beta-lactamase/transpeptidase-like"/>
    <property type="match status" value="1"/>
</dbReference>
<dbReference type="EMBL" id="JACCBN010000001">
    <property type="protein sequence ID" value="NYD38622.1"/>
    <property type="molecule type" value="Genomic_DNA"/>
</dbReference>
<dbReference type="InterPro" id="IPR012338">
    <property type="entry name" value="Beta-lactam/transpept-like"/>
</dbReference>
<feature type="domain" description="Beta-lactamase-related" evidence="1">
    <location>
        <begin position="9"/>
        <end position="347"/>
    </location>
</feature>
<evidence type="ECO:0000313" key="3">
    <source>
        <dbReference type="Proteomes" id="UP000535890"/>
    </source>
</evidence>
<dbReference type="InterPro" id="IPR050491">
    <property type="entry name" value="AmpC-like"/>
</dbReference>
<dbReference type="Gene3D" id="3.40.710.10">
    <property type="entry name" value="DD-peptidase/beta-lactamase superfamily"/>
    <property type="match status" value="1"/>
</dbReference>
<dbReference type="InterPro" id="IPR001466">
    <property type="entry name" value="Beta-lactam-related"/>
</dbReference>
<organism evidence="2 3">
    <name type="scientific">Actinomycetospora corticicola</name>
    <dbReference type="NCBI Taxonomy" id="663602"/>
    <lineage>
        <taxon>Bacteria</taxon>
        <taxon>Bacillati</taxon>
        <taxon>Actinomycetota</taxon>
        <taxon>Actinomycetes</taxon>
        <taxon>Pseudonocardiales</taxon>
        <taxon>Pseudonocardiaceae</taxon>
        <taxon>Actinomycetospora</taxon>
    </lineage>
</organism>
<evidence type="ECO:0000259" key="1">
    <source>
        <dbReference type="Pfam" id="PF00144"/>
    </source>
</evidence>
<dbReference type="Gene3D" id="2.40.128.600">
    <property type="match status" value="1"/>
</dbReference>
<keyword evidence="3" id="KW-1185">Reference proteome</keyword>